<evidence type="ECO:0000313" key="2">
    <source>
        <dbReference type="EMBL" id="PON66124.1"/>
    </source>
</evidence>
<feature type="region of interest" description="Disordered" evidence="1">
    <location>
        <begin position="33"/>
        <end position="52"/>
    </location>
</feature>
<comment type="caution">
    <text evidence="2">The sequence shown here is derived from an EMBL/GenBank/DDBJ whole genome shotgun (WGS) entry which is preliminary data.</text>
</comment>
<protein>
    <submittedName>
        <fullName evidence="2">Uncharacterized protein</fullName>
    </submittedName>
</protein>
<evidence type="ECO:0000313" key="3">
    <source>
        <dbReference type="Proteomes" id="UP000237105"/>
    </source>
</evidence>
<feature type="region of interest" description="Disordered" evidence="1">
    <location>
        <begin position="72"/>
        <end position="98"/>
    </location>
</feature>
<proteinExistence type="predicted"/>
<dbReference type="OrthoDB" id="10373936at2759"/>
<accession>A0A2P5CYK4</accession>
<organism evidence="2 3">
    <name type="scientific">Parasponia andersonii</name>
    <name type="common">Sponia andersonii</name>
    <dbReference type="NCBI Taxonomy" id="3476"/>
    <lineage>
        <taxon>Eukaryota</taxon>
        <taxon>Viridiplantae</taxon>
        <taxon>Streptophyta</taxon>
        <taxon>Embryophyta</taxon>
        <taxon>Tracheophyta</taxon>
        <taxon>Spermatophyta</taxon>
        <taxon>Magnoliopsida</taxon>
        <taxon>eudicotyledons</taxon>
        <taxon>Gunneridae</taxon>
        <taxon>Pentapetalae</taxon>
        <taxon>rosids</taxon>
        <taxon>fabids</taxon>
        <taxon>Rosales</taxon>
        <taxon>Cannabaceae</taxon>
        <taxon>Parasponia</taxon>
    </lineage>
</organism>
<dbReference type="AlphaFoldDB" id="A0A2P5CYK4"/>
<sequence length="109" mass="11427">MAAPLEPREHDDPEKVAEMERLGSRVESAVDLERRETRVGAGDPEMVAGEGLEQAPFVEDVDDVGAVAEGLDGNDVVLGGGEGGEEPAGLEGRRRSGGGVKWVCEGEVE</sequence>
<keyword evidence="3" id="KW-1185">Reference proteome</keyword>
<reference evidence="3" key="1">
    <citation type="submission" date="2016-06" db="EMBL/GenBank/DDBJ databases">
        <title>Parallel loss of symbiosis genes in relatives of nitrogen-fixing non-legume Parasponia.</title>
        <authorList>
            <person name="Van Velzen R."/>
            <person name="Holmer R."/>
            <person name="Bu F."/>
            <person name="Rutten L."/>
            <person name="Van Zeijl A."/>
            <person name="Liu W."/>
            <person name="Santuari L."/>
            <person name="Cao Q."/>
            <person name="Sharma T."/>
            <person name="Shen D."/>
            <person name="Roswanjaya Y."/>
            <person name="Wardhani T."/>
            <person name="Kalhor M.S."/>
            <person name="Jansen J."/>
            <person name="Van den Hoogen J."/>
            <person name="Gungor B."/>
            <person name="Hartog M."/>
            <person name="Hontelez J."/>
            <person name="Verver J."/>
            <person name="Yang W.-C."/>
            <person name="Schijlen E."/>
            <person name="Repin R."/>
            <person name="Schilthuizen M."/>
            <person name="Schranz E."/>
            <person name="Heidstra R."/>
            <person name="Miyata K."/>
            <person name="Fedorova E."/>
            <person name="Kohlen W."/>
            <person name="Bisseling T."/>
            <person name="Smit S."/>
            <person name="Geurts R."/>
        </authorList>
    </citation>
    <scope>NUCLEOTIDE SEQUENCE [LARGE SCALE GENOMIC DNA]</scope>
    <source>
        <strain evidence="3">cv. WU1-14</strain>
    </source>
</reference>
<gene>
    <name evidence="2" type="ORF">PanWU01x14_111750</name>
</gene>
<feature type="region of interest" description="Disordered" evidence="1">
    <location>
        <begin position="1"/>
        <end position="20"/>
    </location>
</feature>
<name>A0A2P5CYK4_PARAD</name>
<dbReference type="EMBL" id="JXTB01000082">
    <property type="protein sequence ID" value="PON66124.1"/>
    <property type="molecule type" value="Genomic_DNA"/>
</dbReference>
<evidence type="ECO:0000256" key="1">
    <source>
        <dbReference type="SAM" id="MobiDB-lite"/>
    </source>
</evidence>
<dbReference type="Proteomes" id="UP000237105">
    <property type="component" value="Unassembled WGS sequence"/>
</dbReference>